<evidence type="ECO:0000313" key="2">
    <source>
        <dbReference type="EMBL" id="CAH7672528.1"/>
    </source>
</evidence>
<organism evidence="2 3">
    <name type="scientific">Phakopsora pachyrhizi</name>
    <name type="common">Asian soybean rust disease fungus</name>
    <dbReference type="NCBI Taxonomy" id="170000"/>
    <lineage>
        <taxon>Eukaryota</taxon>
        <taxon>Fungi</taxon>
        <taxon>Dikarya</taxon>
        <taxon>Basidiomycota</taxon>
        <taxon>Pucciniomycotina</taxon>
        <taxon>Pucciniomycetes</taxon>
        <taxon>Pucciniales</taxon>
        <taxon>Phakopsoraceae</taxon>
        <taxon>Phakopsora</taxon>
    </lineage>
</organism>
<sequence length="154" mass="17261">MKKWVGMGIVPGRLAGGGLRKEWPSRKSKESHFAYIKLFKRKSDIGKCYDEPGAWLLDSKRFSLKTESDSRSVNDQGGPVGEFLEGDPVMRLSSDPEFTQGSKLTEADRIQKSETEVAELLKNAKTTEERQRIFKLLIGNIKTPINTKLVTEGS</sequence>
<keyword evidence="3" id="KW-1185">Reference proteome</keyword>
<gene>
    <name evidence="2" type="ORF">PPACK8108_LOCUS7347</name>
</gene>
<dbReference type="EMBL" id="CALTRL010001446">
    <property type="protein sequence ID" value="CAH7672528.1"/>
    <property type="molecule type" value="Genomic_DNA"/>
</dbReference>
<name>A0AAV0ASR1_PHAPC</name>
<protein>
    <submittedName>
        <fullName evidence="2">Uncharacterized protein</fullName>
    </submittedName>
</protein>
<evidence type="ECO:0000256" key="1">
    <source>
        <dbReference type="SAM" id="MobiDB-lite"/>
    </source>
</evidence>
<proteinExistence type="predicted"/>
<feature type="region of interest" description="Disordered" evidence="1">
    <location>
        <begin position="67"/>
        <end position="86"/>
    </location>
</feature>
<comment type="caution">
    <text evidence="2">The sequence shown here is derived from an EMBL/GenBank/DDBJ whole genome shotgun (WGS) entry which is preliminary data.</text>
</comment>
<accession>A0AAV0ASR1</accession>
<evidence type="ECO:0000313" key="3">
    <source>
        <dbReference type="Proteomes" id="UP001153365"/>
    </source>
</evidence>
<reference evidence="2" key="1">
    <citation type="submission" date="2022-06" db="EMBL/GenBank/DDBJ databases">
        <authorList>
            <consortium name="SYNGENTA / RWTH Aachen University"/>
        </authorList>
    </citation>
    <scope>NUCLEOTIDE SEQUENCE</scope>
</reference>
<dbReference type="AlphaFoldDB" id="A0AAV0ASR1"/>
<dbReference type="Proteomes" id="UP001153365">
    <property type="component" value="Unassembled WGS sequence"/>
</dbReference>